<sequence>MFELSKRSGNVYEAYKVRDIDKHWSTLVIETLHRRKLAGPERLTFAYLHPHFNFTGCVLHSAKLLKTTTPQ</sequence>
<keyword evidence="2" id="KW-1185">Reference proteome</keyword>
<dbReference type="KEGG" id="zga:ZOBELLIA_2295"/>
<dbReference type="Proteomes" id="UP000008898">
    <property type="component" value="Chromosome"/>
</dbReference>
<evidence type="ECO:0000313" key="2">
    <source>
        <dbReference type="Proteomes" id="UP000008898"/>
    </source>
</evidence>
<reference evidence="1 2" key="2">
    <citation type="journal article" date="2012" name="Environ. Microbiol.">
        <title>Characterization of the first alginolytic operons in a marine bacterium: from their emergence in marine Flavobacteriia to their independent transfers to marine Proteobacteria and human gut Bacteroides.</title>
        <authorList>
            <person name="Thomas F."/>
            <person name="Barbeyron T."/>
            <person name="Tonon T."/>
            <person name="Genicot S."/>
            <person name="Czjzek M."/>
            <person name="Michel G."/>
        </authorList>
    </citation>
    <scope>NUCLEOTIDE SEQUENCE [LARGE SCALE GENOMIC DNA]</scope>
    <source>
        <strain evidence="2">DSM 12802 / CCUG 47099 / CIP 106680 / NCIMB 13871 / Dsij</strain>
    </source>
</reference>
<dbReference type="AlphaFoldDB" id="G0L5S3"/>
<dbReference type="STRING" id="63186.ZOBELLIA_2295"/>
<dbReference type="HOGENOM" id="CLU_2739236_0_0_10"/>
<gene>
    <name evidence="1" type="ordered locus">zobellia_2295</name>
</gene>
<dbReference type="EMBL" id="FP476056">
    <property type="protein sequence ID" value="CAZ96450.1"/>
    <property type="molecule type" value="Genomic_DNA"/>
</dbReference>
<name>G0L5S3_ZOBGA</name>
<proteinExistence type="predicted"/>
<reference evidence="2" key="1">
    <citation type="submission" date="2009-07" db="EMBL/GenBank/DDBJ databases">
        <title>Complete genome sequence of Zobellia galactanivorans Dsij.</title>
        <authorList>
            <consortium name="Genoscope - CEA"/>
        </authorList>
    </citation>
    <scope>NUCLEOTIDE SEQUENCE [LARGE SCALE GENOMIC DNA]</scope>
    <source>
        <strain evidence="2">DSM 12802 / CCUG 47099 / CIP 106680 / NCIMB 13871 / Dsij</strain>
    </source>
</reference>
<organism evidence="1 2">
    <name type="scientific">Zobellia galactanivorans (strain DSM 12802 / CCUG 47099 / CIP 106680 / NCIMB 13871 / Dsij)</name>
    <dbReference type="NCBI Taxonomy" id="63186"/>
    <lineage>
        <taxon>Bacteria</taxon>
        <taxon>Pseudomonadati</taxon>
        <taxon>Bacteroidota</taxon>
        <taxon>Flavobacteriia</taxon>
        <taxon>Flavobacteriales</taxon>
        <taxon>Flavobacteriaceae</taxon>
        <taxon>Zobellia</taxon>
    </lineage>
</organism>
<accession>G0L5S3</accession>
<evidence type="ECO:0000313" key="1">
    <source>
        <dbReference type="EMBL" id="CAZ96450.1"/>
    </source>
</evidence>
<protein>
    <submittedName>
        <fullName evidence="1">Uncharacterized protein</fullName>
    </submittedName>
</protein>